<reference evidence="1 2" key="1">
    <citation type="submission" date="2021-03" db="EMBL/GenBank/DDBJ databases">
        <title>Genomic Encyclopedia of Type Strains, Phase IV (KMG-IV): sequencing the most valuable type-strain genomes for metagenomic binning, comparative biology and taxonomic classification.</title>
        <authorList>
            <person name="Goeker M."/>
        </authorList>
    </citation>
    <scope>NUCLEOTIDE SEQUENCE [LARGE SCALE GENOMIC DNA]</scope>
    <source>
        <strain evidence="1 2">DSM 27512</strain>
    </source>
</reference>
<accession>A0ABS4KGJ0</accession>
<evidence type="ECO:0000313" key="1">
    <source>
        <dbReference type="EMBL" id="MBP2026905.1"/>
    </source>
</evidence>
<gene>
    <name evidence="1" type="ORF">J2Z35_000697</name>
</gene>
<proteinExistence type="predicted"/>
<evidence type="ECO:0000313" key="2">
    <source>
        <dbReference type="Proteomes" id="UP001314903"/>
    </source>
</evidence>
<sequence>MKRLKFITLILVLIILIQGLWRNTMNLEYIYSMEKNIGILDSHIKPYERDILHLVYLRLKNMEDNRISREDPVIKTDEQNLRIHFNSQLNQLTNKYLLGDEIILDEGTEELLQDDLRMRIISNAIEVVNESDKEELQRAADLYMESRRTFYIEAMAEILRPYENIDTNLFIRQLQDPIDIQGFFYIGEQLQYRDREPSVTTFLNTEELPLYEELWSEINRIIPSSLTDSIDGIVIYSGMKGRNQPYIRQGEMGDFNLYLNKDKIFTSEGLAPDFYKEVLTEIAFLITTREGQAEYRERPSITRFFQNGMLANLDSYLNQFYIRHWQDLQKDASISRGLRFSEGTYLFYLRHENKFVSYDAAYGPMEDFAESFSTFVLQEKPSGNEIWEQKIRFFYEFSEFSTIRNNIRRNLEN</sequence>
<dbReference type="EMBL" id="JAGGLI010000005">
    <property type="protein sequence ID" value="MBP2026905.1"/>
    <property type="molecule type" value="Genomic_DNA"/>
</dbReference>
<protein>
    <submittedName>
        <fullName evidence="1">Uncharacterized protein</fullName>
    </submittedName>
</protein>
<dbReference type="Proteomes" id="UP001314903">
    <property type="component" value="Unassembled WGS sequence"/>
</dbReference>
<keyword evidence="2" id="KW-1185">Reference proteome</keyword>
<dbReference type="RefSeq" id="WP_209659376.1">
    <property type="nucleotide sequence ID" value="NZ_JAGGLI010000005.1"/>
</dbReference>
<organism evidence="1 2">
    <name type="scientific">Acetoanaerobium pronyense</name>
    <dbReference type="NCBI Taxonomy" id="1482736"/>
    <lineage>
        <taxon>Bacteria</taxon>
        <taxon>Bacillati</taxon>
        <taxon>Bacillota</taxon>
        <taxon>Clostridia</taxon>
        <taxon>Peptostreptococcales</taxon>
        <taxon>Filifactoraceae</taxon>
        <taxon>Acetoanaerobium</taxon>
    </lineage>
</organism>
<comment type="caution">
    <text evidence="1">The sequence shown here is derived from an EMBL/GenBank/DDBJ whole genome shotgun (WGS) entry which is preliminary data.</text>
</comment>
<name>A0ABS4KGJ0_9FIRM</name>